<evidence type="ECO:0000256" key="9">
    <source>
        <dbReference type="ARBA" id="ARBA00023303"/>
    </source>
</evidence>
<keyword evidence="12" id="KW-0813">Transport</keyword>
<sequence length="125" mass="13168">MTNILLVAFGGAFGSVLRYLLGLWTLRSFGPSFPWGTLIVNVTGSFLIGVFAEAIARKFGASVEMRVFLITGILGGYTTFSAFSLDAITLVERGEPVIAAIYVGSSVLLSAIAVFAGLALMRAIV</sequence>
<evidence type="ECO:0000256" key="1">
    <source>
        <dbReference type="ARBA" id="ARBA00004651"/>
    </source>
</evidence>
<keyword evidence="4 12" id="KW-0812">Transmembrane</keyword>
<keyword evidence="14" id="KW-1185">Reference proteome</keyword>
<dbReference type="STRING" id="1612624.ADU59_08565"/>
<feature type="binding site" evidence="12">
    <location>
        <position position="78"/>
    </location>
    <ligand>
        <name>Na(+)</name>
        <dbReference type="ChEBI" id="CHEBI:29101"/>
        <note>structural</note>
    </ligand>
</feature>
<evidence type="ECO:0000256" key="12">
    <source>
        <dbReference type="HAMAP-Rule" id="MF_00454"/>
    </source>
</evidence>
<dbReference type="OrthoDB" id="9806299at2"/>
<evidence type="ECO:0000313" key="14">
    <source>
        <dbReference type="Proteomes" id="UP000093111"/>
    </source>
</evidence>
<evidence type="ECO:0000256" key="2">
    <source>
        <dbReference type="ARBA" id="ARBA00022475"/>
    </source>
</evidence>
<keyword evidence="5 12" id="KW-1133">Transmembrane helix</keyword>
<dbReference type="PANTHER" id="PTHR28259">
    <property type="entry name" value="FLUORIDE EXPORT PROTEIN 1-RELATED"/>
    <property type="match status" value="1"/>
</dbReference>
<dbReference type="PANTHER" id="PTHR28259:SF1">
    <property type="entry name" value="FLUORIDE EXPORT PROTEIN 1-RELATED"/>
    <property type="match status" value="1"/>
</dbReference>
<evidence type="ECO:0000256" key="8">
    <source>
        <dbReference type="ARBA" id="ARBA00023136"/>
    </source>
</evidence>
<evidence type="ECO:0000256" key="7">
    <source>
        <dbReference type="ARBA" id="ARBA00023065"/>
    </source>
</evidence>
<dbReference type="AlphaFoldDB" id="A0A1C7P5Z5"/>
<dbReference type="NCBIfam" id="NF010791">
    <property type="entry name" value="PRK14195.1"/>
    <property type="match status" value="1"/>
</dbReference>
<comment type="similarity">
    <text evidence="10 12">Belongs to the fluoride channel Fluc/FEX (TC 1.A.43) family.</text>
</comment>
<keyword evidence="2 12" id="KW-1003">Cell membrane</keyword>
<feature type="transmembrane region" description="Helical" evidence="12">
    <location>
        <begin position="97"/>
        <end position="121"/>
    </location>
</feature>
<feature type="transmembrane region" description="Helical" evidence="12">
    <location>
        <begin position="67"/>
        <end position="85"/>
    </location>
</feature>
<keyword evidence="9 12" id="KW-0407">Ion channel</keyword>
<dbReference type="InterPro" id="IPR003691">
    <property type="entry name" value="FluC"/>
</dbReference>
<comment type="function">
    <text evidence="12">Fluoride-specific ion channel. Important for reducing fluoride concentration in the cell, thus reducing its toxicity.</text>
</comment>
<evidence type="ECO:0000256" key="11">
    <source>
        <dbReference type="ARBA" id="ARBA00035585"/>
    </source>
</evidence>
<evidence type="ECO:0000256" key="5">
    <source>
        <dbReference type="ARBA" id="ARBA00022989"/>
    </source>
</evidence>
<dbReference type="EMBL" id="LGLV01000005">
    <property type="protein sequence ID" value="OBZ96376.1"/>
    <property type="molecule type" value="Genomic_DNA"/>
</dbReference>
<comment type="activity regulation">
    <text evidence="12">Na(+) is not transported, but it plays an essential structural role and its presence is essential for fluoride channel function.</text>
</comment>
<dbReference type="GO" id="GO:0005886">
    <property type="term" value="C:plasma membrane"/>
    <property type="evidence" value="ECO:0007669"/>
    <property type="project" value="UniProtKB-SubCell"/>
</dbReference>
<keyword evidence="7 12" id="KW-0406">Ion transport</keyword>
<dbReference type="Pfam" id="PF02537">
    <property type="entry name" value="CRCB"/>
    <property type="match status" value="1"/>
</dbReference>
<dbReference type="Proteomes" id="UP000093111">
    <property type="component" value="Unassembled WGS sequence"/>
</dbReference>
<dbReference type="NCBIfam" id="NF010805">
    <property type="entry name" value="PRK14209.1"/>
    <property type="match status" value="1"/>
</dbReference>
<evidence type="ECO:0000256" key="6">
    <source>
        <dbReference type="ARBA" id="ARBA00023053"/>
    </source>
</evidence>
<keyword evidence="12" id="KW-0479">Metal-binding</keyword>
<keyword evidence="3" id="KW-0997">Cell inner membrane</keyword>
<feature type="transmembrane region" description="Helical" evidence="12">
    <location>
        <begin position="34"/>
        <end position="55"/>
    </location>
</feature>
<organism evidence="13 14">
    <name type="scientific">Pararhizobium polonicum</name>
    <dbReference type="NCBI Taxonomy" id="1612624"/>
    <lineage>
        <taxon>Bacteria</taxon>
        <taxon>Pseudomonadati</taxon>
        <taxon>Pseudomonadota</taxon>
        <taxon>Alphaproteobacteria</taxon>
        <taxon>Hyphomicrobiales</taxon>
        <taxon>Rhizobiaceae</taxon>
        <taxon>Rhizobium/Agrobacterium group</taxon>
        <taxon>Pararhizobium</taxon>
    </lineage>
</organism>
<evidence type="ECO:0000313" key="13">
    <source>
        <dbReference type="EMBL" id="OBZ96376.1"/>
    </source>
</evidence>
<dbReference type="HAMAP" id="MF_00454">
    <property type="entry name" value="FluC"/>
    <property type="match status" value="1"/>
</dbReference>
<proteinExistence type="inferred from homology"/>
<dbReference type="GO" id="GO:0062054">
    <property type="term" value="F:fluoride channel activity"/>
    <property type="evidence" value="ECO:0007669"/>
    <property type="project" value="UniProtKB-UniRule"/>
</dbReference>
<name>A0A1C7P5Z5_9HYPH</name>
<keyword evidence="6 12" id="KW-0915">Sodium</keyword>
<keyword evidence="8 12" id="KW-0472">Membrane</keyword>
<evidence type="ECO:0000256" key="4">
    <source>
        <dbReference type="ARBA" id="ARBA00022692"/>
    </source>
</evidence>
<comment type="subcellular location">
    <subcellularLocation>
        <location evidence="1 12">Cell membrane</location>
        <topology evidence="1 12">Multi-pass membrane protein</topology>
    </subcellularLocation>
</comment>
<gene>
    <name evidence="12" type="primary">fluC</name>
    <name evidence="12" type="synonym">crcB</name>
    <name evidence="13" type="ORF">ADU59_08565</name>
</gene>
<dbReference type="GO" id="GO:0046872">
    <property type="term" value="F:metal ion binding"/>
    <property type="evidence" value="ECO:0007669"/>
    <property type="project" value="UniProtKB-KW"/>
</dbReference>
<feature type="binding site" evidence="12">
    <location>
        <position position="75"/>
    </location>
    <ligand>
        <name>Na(+)</name>
        <dbReference type="ChEBI" id="CHEBI:29101"/>
        <note>structural</note>
    </ligand>
</feature>
<comment type="caution">
    <text evidence="13">The sequence shown here is derived from an EMBL/GenBank/DDBJ whole genome shotgun (WGS) entry which is preliminary data.</text>
</comment>
<reference evidence="13 14" key="1">
    <citation type="journal article" date="2016" name="Syst. Appl. Microbiol.">
        <title>Pararhizobium polonicum sp. nov. isolated from tumors on stone fruit rootstocks.</title>
        <authorList>
            <person name="Pulawska J."/>
            <person name="Kuzmanovic N."/>
            <person name="Willems A."/>
            <person name="Pothier J.F."/>
        </authorList>
    </citation>
    <scope>NUCLEOTIDE SEQUENCE [LARGE SCALE GENOMIC DNA]</scope>
    <source>
        <strain evidence="13 14">F5.1</strain>
    </source>
</reference>
<evidence type="ECO:0000256" key="10">
    <source>
        <dbReference type="ARBA" id="ARBA00035120"/>
    </source>
</evidence>
<comment type="catalytic activity">
    <reaction evidence="11">
        <text>fluoride(in) = fluoride(out)</text>
        <dbReference type="Rhea" id="RHEA:76159"/>
        <dbReference type="ChEBI" id="CHEBI:17051"/>
    </reaction>
    <physiologicalReaction direction="left-to-right" evidence="11">
        <dbReference type="Rhea" id="RHEA:76160"/>
    </physiologicalReaction>
</comment>
<dbReference type="NCBIfam" id="TIGR00494">
    <property type="entry name" value="crcB"/>
    <property type="match status" value="1"/>
</dbReference>
<dbReference type="GO" id="GO:0140114">
    <property type="term" value="P:cellular detoxification of fluoride"/>
    <property type="evidence" value="ECO:0007669"/>
    <property type="project" value="UniProtKB-UniRule"/>
</dbReference>
<dbReference type="RefSeq" id="WP_068953578.1">
    <property type="nucleotide sequence ID" value="NZ_LGLV01000005.1"/>
</dbReference>
<protein>
    <recommendedName>
        <fullName evidence="12">Fluoride-specific ion channel FluC</fullName>
    </recommendedName>
</protein>
<accession>A0A1C7P5Z5</accession>
<evidence type="ECO:0000256" key="3">
    <source>
        <dbReference type="ARBA" id="ARBA00022519"/>
    </source>
</evidence>